<dbReference type="PROSITE" id="PS50106">
    <property type="entry name" value="PDZ"/>
    <property type="match status" value="1"/>
</dbReference>
<sequence length="167" mass="16915">MLMSTLAEPPGLVYEVKGLVFANANLNATFGGKLPKMVESLVDQAQQLGANGIVDIRTAVGGAHGCCVMTGTAVLIANPPGPPYLGAQLLDAADGVQIGTVVAGGPAERHGLRQGDVVTHADGEALTGAAALVERKNAARPGDQLALTVWRDGSTASLTVVLGVRPE</sequence>
<feature type="domain" description="PDZ" evidence="1">
    <location>
        <begin position="72"/>
        <end position="153"/>
    </location>
</feature>
<evidence type="ECO:0000259" key="1">
    <source>
        <dbReference type="PROSITE" id="PS50106"/>
    </source>
</evidence>
<evidence type="ECO:0000313" key="3">
    <source>
        <dbReference type="Proteomes" id="UP001058003"/>
    </source>
</evidence>
<gene>
    <name evidence="2" type="ORF">Daura_20395</name>
</gene>
<dbReference type="RefSeq" id="WP_033361692.1">
    <property type="nucleotide sequence ID" value="NZ_CP073767.1"/>
</dbReference>
<evidence type="ECO:0000313" key="2">
    <source>
        <dbReference type="EMBL" id="UWZ58325.1"/>
    </source>
</evidence>
<dbReference type="OrthoDB" id="73775at2"/>
<name>A0A9Q9IQX0_9ACTN</name>
<protein>
    <submittedName>
        <fullName evidence="2">PDZ domain-containing protein</fullName>
    </submittedName>
</protein>
<organism evidence="2 3">
    <name type="scientific">Dactylosporangium aurantiacum</name>
    <dbReference type="NCBI Taxonomy" id="35754"/>
    <lineage>
        <taxon>Bacteria</taxon>
        <taxon>Bacillati</taxon>
        <taxon>Actinomycetota</taxon>
        <taxon>Actinomycetes</taxon>
        <taxon>Micromonosporales</taxon>
        <taxon>Micromonosporaceae</taxon>
        <taxon>Dactylosporangium</taxon>
    </lineage>
</organism>
<dbReference type="Proteomes" id="UP001058003">
    <property type="component" value="Chromosome"/>
</dbReference>
<dbReference type="KEGG" id="daur:Daura_20395"/>
<dbReference type="Gene3D" id="2.30.42.10">
    <property type="match status" value="1"/>
</dbReference>
<accession>A0A9Q9IQX0</accession>
<proteinExistence type="predicted"/>
<dbReference type="AlphaFoldDB" id="A0A9Q9IQX0"/>
<dbReference type="InterPro" id="IPR036034">
    <property type="entry name" value="PDZ_sf"/>
</dbReference>
<keyword evidence="3" id="KW-1185">Reference proteome</keyword>
<dbReference type="SMART" id="SM00228">
    <property type="entry name" value="PDZ"/>
    <property type="match status" value="1"/>
</dbReference>
<dbReference type="EMBL" id="CP073767">
    <property type="protein sequence ID" value="UWZ58325.1"/>
    <property type="molecule type" value="Genomic_DNA"/>
</dbReference>
<dbReference type="SUPFAM" id="SSF50156">
    <property type="entry name" value="PDZ domain-like"/>
    <property type="match status" value="1"/>
</dbReference>
<dbReference type="Pfam" id="PF13180">
    <property type="entry name" value="PDZ_2"/>
    <property type="match status" value="1"/>
</dbReference>
<dbReference type="CDD" id="cd06779">
    <property type="entry name" value="cpPDZ_Deg_HtrA-like"/>
    <property type="match status" value="1"/>
</dbReference>
<dbReference type="InterPro" id="IPR035439">
    <property type="entry name" value="UPF0145_dom_sf"/>
</dbReference>
<dbReference type="InterPro" id="IPR001478">
    <property type="entry name" value="PDZ"/>
</dbReference>
<reference evidence="2" key="1">
    <citation type="submission" date="2021-04" db="EMBL/GenBank/DDBJ databases">
        <title>Dactylosporangium aurantiacum NRRL B-8018 full assembly.</title>
        <authorList>
            <person name="Hartkoorn R.C."/>
            <person name="Beaudoing E."/>
            <person name="Hot D."/>
        </authorList>
    </citation>
    <scope>NUCLEOTIDE SEQUENCE</scope>
    <source>
        <strain evidence="2">NRRL B-8018</strain>
    </source>
</reference>
<dbReference type="SUPFAM" id="SSF117782">
    <property type="entry name" value="YbjQ-like"/>
    <property type="match status" value="1"/>
</dbReference>